<proteinExistence type="inferred from homology"/>
<dbReference type="InterPro" id="IPR018247">
    <property type="entry name" value="EF_Hand_1_Ca_BS"/>
</dbReference>
<dbReference type="EMBL" id="RXIC02000396">
    <property type="protein sequence ID" value="KAB1199903.1"/>
    <property type="molecule type" value="Genomic_DNA"/>
</dbReference>
<dbReference type="InterPro" id="IPR050369">
    <property type="entry name" value="RBOH/FRE"/>
</dbReference>
<keyword evidence="5" id="KW-0285">Flavoprotein</keyword>
<dbReference type="PRINTS" id="PR00466">
    <property type="entry name" value="GP91PHOX"/>
</dbReference>
<dbReference type="Gene3D" id="3.40.50.80">
    <property type="entry name" value="Nucleotide-binding domain of ferredoxin-NADP reductase (FNR) module"/>
    <property type="match status" value="1"/>
</dbReference>
<dbReference type="InterPro" id="IPR013130">
    <property type="entry name" value="Fe3_Rdtase_TM_dom"/>
</dbReference>
<feature type="domain" description="EF-hand" evidence="16">
    <location>
        <begin position="256"/>
        <end position="291"/>
    </location>
</feature>
<dbReference type="Pfam" id="PF08022">
    <property type="entry name" value="FAD_binding_8"/>
    <property type="match status" value="1"/>
</dbReference>
<evidence type="ECO:0000256" key="2">
    <source>
        <dbReference type="ARBA" id="ARBA00007975"/>
    </source>
</evidence>
<evidence type="ECO:0000256" key="9">
    <source>
        <dbReference type="ARBA" id="ARBA00022837"/>
    </source>
</evidence>
<keyword evidence="7" id="KW-0479">Metal-binding</keyword>
<dbReference type="OrthoDB" id="167398at2759"/>
<dbReference type="Proteomes" id="UP000516437">
    <property type="component" value="Unassembled WGS sequence"/>
</dbReference>
<dbReference type="Gene3D" id="2.40.30.10">
    <property type="entry name" value="Translation factors"/>
    <property type="match status" value="1"/>
</dbReference>
<dbReference type="PROSITE" id="PS00018">
    <property type="entry name" value="EF_HAND_1"/>
    <property type="match status" value="1"/>
</dbReference>
<evidence type="ECO:0000259" key="16">
    <source>
        <dbReference type="PROSITE" id="PS50222"/>
    </source>
</evidence>
<dbReference type="InterPro" id="IPR017938">
    <property type="entry name" value="Riboflavin_synthase-like_b-brl"/>
</dbReference>
<dbReference type="Pfam" id="PF08414">
    <property type="entry name" value="NADPH_Ox"/>
    <property type="match status" value="1"/>
</dbReference>
<dbReference type="AlphaFoldDB" id="A0A6A1UID5"/>
<dbReference type="PANTHER" id="PTHR11972:SF152">
    <property type="entry name" value="RESPIRATORY BURST OXIDASE HOMOLOG PROTEIN C"/>
    <property type="match status" value="1"/>
</dbReference>
<evidence type="ECO:0000313" key="18">
    <source>
        <dbReference type="EMBL" id="KAB1199903.1"/>
    </source>
</evidence>
<sequence length="928" mass="104420">MEIQVMGMDHGARGSYPDRHQSDTEITESERTANSGPLSEPLNKRAGTKTAGFNIPYSSTADNIGTSSKSNIVVQESYVDVNMDHHDDSVATQSVKNAAVASDLEQDTQSTFLTARGLDTRTPFGSSVVRSVSAHIRQVSQELKRLTSFSKERPPARIDRTKSAAGHALTGLKFISERDGSDAGWPAVEKQFNKLTASTNGYLPRSLFGKCIGMNNDSKEFAGKLFDALARERGIKGDSINKAQLKEFWDQISDQSFDSRLRTFFDMVDKDADGRITKLEITEIICLSASANHLSNIQKQAEEYAALIMEELDPDNFGYIMMDSLEMLLFQIPNQSIRGGDNQNLSKRLSQKLKSIQEKTPLRRWCQYTKYFLQDHWRRVWVIALWIGVMSGLFAYKFVEYRHKAAYEVMGHCVCMAKGAAETLKLNMALILLPVCRNTITYLRNRTRLGVVVPFDDNLNFHQIIAGGIAIGVGIHAIYHLACDFPRLIHASSTKYKLMEPFFGDQPSNYWHFIKSMEGVTGILMVVFMAIAFTLASPCFRRSQLNLPKHLKSLTGFNAFWYSHHLFIVVYTLLILHGTYLYLTKDWYNKTTWMYLAVPLALYVYERLFRALRSSIEPVSILKAAVYRGSALSIHMSKPQGFSYKSGQYMFVNCAAISPFEWHPFSLTSAPGDDYLSVHIRAVGDWTRQLLKRFSEVCKAPHSGESGLLRADFKQGDSNTISPKVLIDGPYGAPAQDYKNYEVVLLVGLGIGATPMISIMKDIVSNVRAAEGEEDMSTAAEAPGTRVNNFQIRRAYFYWVTREQGSFDWFKEEMNEVAELDNRGVIELHTYCTSVYEEGDARSALIAMLQSLNHAKNGVDIVSGTRVKSHFAKPNWCNVYESIALNYTNSRVGVFYCGPAAPAKELRQLAMDISHKSSTKFEFHKENF</sequence>
<dbReference type="FunFam" id="3.40.50.80:FF:000007">
    <property type="entry name" value="Respiratory burst oxidase protein A"/>
    <property type="match status" value="1"/>
</dbReference>
<evidence type="ECO:0000256" key="8">
    <source>
        <dbReference type="ARBA" id="ARBA00022827"/>
    </source>
</evidence>
<dbReference type="SUPFAM" id="SSF47473">
    <property type="entry name" value="EF-hand"/>
    <property type="match status" value="1"/>
</dbReference>
<evidence type="ECO:0000256" key="10">
    <source>
        <dbReference type="ARBA" id="ARBA00022857"/>
    </source>
</evidence>
<evidence type="ECO:0000256" key="1">
    <source>
        <dbReference type="ARBA" id="ARBA00004141"/>
    </source>
</evidence>
<feature type="transmembrane region" description="Helical" evidence="15">
    <location>
        <begin position="380"/>
        <end position="399"/>
    </location>
</feature>
<comment type="similarity">
    <text evidence="2">Belongs to the RBOH (TC 5.B.1.3) family.</text>
</comment>
<keyword evidence="10" id="KW-0521">NADP</keyword>
<dbReference type="InterPro" id="IPR000778">
    <property type="entry name" value="Cyt_b245_heavy_chain"/>
</dbReference>
<dbReference type="GO" id="GO:0005886">
    <property type="term" value="C:plasma membrane"/>
    <property type="evidence" value="ECO:0007669"/>
    <property type="project" value="TreeGrafter"/>
</dbReference>
<dbReference type="CDD" id="cd06186">
    <property type="entry name" value="NOX_Duox_like_FAD_NADP"/>
    <property type="match status" value="1"/>
</dbReference>
<evidence type="ECO:0008006" key="20">
    <source>
        <dbReference type="Google" id="ProtNLM"/>
    </source>
</evidence>
<dbReference type="GO" id="GO:0005509">
    <property type="term" value="F:calcium ion binding"/>
    <property type="evidence" value="ECO:0007669"/>
    <property type="project" value="InterPro"/>
</dbReference>
<evidence type="ECO:0000256" key="6">
    <source>
        <dbReference type="ARBA" id="ARBA00022692"/>
    </source>
</evidence>
<keyword evidence="19" id="KW-1185">Reference proteome</keyword>
<keyword evidence="6 15" id="KW-0812">Transmembrane</keyword>
<dbReference type="GO" id="GO:0004601">
    <property type="term" value="F:peroxidase activity"/>
    <property type="evidence" value="ECO:0007669"/>
    <property type="project" value="UniProtKB-KW"/>
</dbReference>
<dbReference type="InterPro" id="IPR013121">
    <property type="entry name" value="Fe_red_NAD-bd_6"/>
</dbReference>
<keyword evidence="3" id="KW-0597">Phosphoprotein</keyword>
<evidence type="ECO:0000256" key="4">
    <source>
        <dbReference type="ARBA" id="ARBA00022559"/>
    </source>
</evidence>
<dbReference type="InterPro" id="IPR039261">
    <property type="entry name" value="FNR_nucleotide-bd"/>
</dbReference>
<organism evidence="18 19">
    <name type="scientific">Morella rubra</name>
    <name type="common">Chinese bayberry</name>
    <dbReference type="NCBI Taxonomy" id="262757"/>
    <lineage>
        <taxon>Eukaryota</taxon>
        <taxon>Viridiplantae</taxon>
        <taxon>Streptophyta</taxon>
        <taxon>Embryophyta</taxon>
        <taxon>Tracheophyta</taxon>
        <taxon>Spermatophyta</taxon>
        <taxon>Magnoliopsida</taxon>
        <taxon>eudicotyledons</taxon>
        <taxon>Gunneridae</taxon>
        <taxon>Pentapetalae</taxon>
        <taxon>rosids</taxon>
        <taxon>fabids</taxon>
        <taxon>Fagales</taxon>
        <taxon>Myricaceae</taxon>
        <taxon>Morella</taxon>
    </lineage>
</organism>
<keyword evidence="9" id="KW-0106">Calcium</keyword>
<protein>
    <recommendedName>
        <fullName evidence="20">Respiratory burst oxidase-like protein C</fullName>
    </recommendedName>
</protein>
<dbReference type="PANTHER" id="PTHR11972">
    <property type="entry name" value="NADPH OXIDASE"/>
    <property type="match status" value="1"/>
</dbReference>
<keyword evidence="13 15" id="KW-0472">Membrane</keyword>
<dbReference type="GO" id="GO:0016175">
    <property type="term" value="F:superoxide-generating NAD(P)H oxidase activity"/>
    <property type="evidence" value="ECO:0007669"/>
    <property type="project" value="UniProtKB-ARBA"/>
</dbReference>
<dbReference type="Gene3D" id="1.10.238.10">
    <property type="entry name" value="EF-hand"/>
    <property type="match status" value="1"/>
</dbReference>
<feature type="transmembrane region" description="Helical" evidence="15">
    <location>
        <begin position="426"/>
        <end position="443"/>
    </location>
</feature>
<feature type="domain" description="FAD-binding FR-type" evidence="17">
    <location>
        <begin position="606"/>
        <end position="737"/>
    </location>
</feature>
<dbReference type="GO" id="GO:0016174">
    <property type="term" value="F:NAD(P)H oxidase H2O2-forming activity"/>
    <property type="evidence" value="ECO:0007669"/>
    <property type="project" value="TreeGrafter"/>
</dbReference>
<evidence type="ECO:0000256" key="15">
    <source>
        <dbReference type="SAM" id="Phobius"/>
    </source>
</evidence>
<dbReference type="GO" id="GO:0009653">
    <property type="term" value="P:anatomical structure morphogenesis"/>
    <property type="evidence" value="ECO:0007669"/>
    <property type="project" value="UniProtKB-ARBA"/>
</dbReference>
<evidence type="ECO:0000256" key="11">
    <source>
        <dbReference type="ARBA" id="ARBA00022989"/>
    </source>
</evidence>
<comment type="caution">
    <text evidence="18">The sequence shown here is derived from an EMBL/GenBank/DDBJ whole genome shotgun (WGS) entry which is preliminary data.</text>
</comment>
<dbReference type="PROSITE" id="PS51384">
    <property type="entry name" value="FAD_FR"/>
    <property type="match status" value="1"/>
</dbReference>
<evidence type="ECO:0000256" key="5">
    <source>
        <dbReference type="ARBA" id="ARBA00022630"/>
    </source>
</evidence>
<feature type="transmembrane region" description="Helical" evidence="15">
    <location>
        <begin position="464"/>
        <end position="482"/>
    </location>
</feature>
<comment type="subcellular location">
    <subcellularLocation>
        <location evidence="1">Membrane</location>
        <topology evidence="1">Multi-pass membrane protein</topology>
    </subcellularLocation>
</comment>
<dbReference type="SUPFAM" id="SSF52343">
    <property type="entry name" value="Ferredoxin reductase-like, C-terminal NADP-linked domain"/>
    <property type="match status" value="1"/>
</dbReference>
<reference evidence="18 19" key="1">
    <citation type="journal article" date="2019" name="Plant Biotechnol. J.">
        <title>The red bayberry genome and genetic basis of sex determination.</title>
        <authorList>
            <person name="Jia H.M."/>
            <person name="Jia H.J."/>
            <person name="Cai Q.L."/>
            <person name="Wang Y."/>
            <person name="Zhao H.B."/>
            <person name="Yang W.F."/>
            <person name="Wang G.Y."/>
            <person name="Li Y.H."/>
            <person name="Zhan D.L."/>
            <person name="Shen Y.T."/>
            <person name="Niu Q.F."/>
            <person name="Chang L."/>
            <person name="Qiu J."/>
            <person name="Zhao L."/>
            <person name="Xie H.B."/>
            <person name="Fu W.Y."/>
            <person name="Jin J."/>
            <person name="Li X.W."/>
            <person name="Jiao Y."/>
            <person name="Zhou C.C."/>
            <person name="Tu T."/>
            <person name="Chai C.Y."/>
            <person name="Gao J.L."/>
            <person name="Fan L.J."/>
            <person name="van de Weg E."/>
            <person name="Wang J.Y."/>
            <person name="Gao Z.S."/>
        </authorList>
    </citation>
    <scope>NUCLEOTIDE SEQUENCE [LARGE SCALE GENOMIC DNA]</scope>
    <source>
        <tissue evidence="18">Leaves</tissue>
    </source>
</reference>
<evidence type="ECO:0000256" key="12">
    <source>
        <dbReference type="ARBA" id="ARBA00023002"/>
    </source>
</evidence>
<keyword evidence="11 15" id="KW-1133">Transmembrane helix</keyword>
<evidence type="ECO:0000256" key="14">
    <source>
        <dbReference type="SAM" id="MobiDB-lite"/>
    </source>
</evidence>
<dbReference type="GO" id="GO:0042742">
    <property type="term" value="P:defense response to bacterium"/>
    <property type="evidence" value="ECO:0007669"/>
    <property type="project" value="UniProtKB-ARBA"/>
</dbReference>
<feature type="region of interest" description="Disordered" evidence="14">
    <location>
        <begin position="1"/>
        <end position="50"/>
    </location>
</feature>
<evidence type="ECO:0000259" key="17">
    <source>
        <dbReference type="PROSITE" id="PS51384"/>
    </source>
</evidence>
<dbReference type="SUPFAM" id="SSF63380">
    <property type="entry name" value="Riboflavin synthase domain-like"/>
    <property type="match status" value="1"/>
</dbReference>
<dbReference type="InterPro" id="IPR013623">
    <property type="entry name" value="NADPH_Ox"/>
</dbReference>
<evidence type="ECO:0000313" key="19">
    <source>
        <dbReference type="Proteomes" id="UP000516437"/>
    </source>
</evidence>
<dbReference type="PROSITE" id="PS50222">
    <property type="entry name" value="EF_HAND_2"/>
    <property type="match status" value="1"/>
</dbReference>
<dbReference type="InterPro" id="IPR002048">
    <property type="entry name" value="EF_hand_dom"/>
</dbReference>
<dbReference type="InterPro" id="IPR013112">
    <property type="entry name" value="FAD-bd_8"/>
</dbReference>
<dbReference type="Pfam" id="PF08030">
    <property type="entry name" value="NAD_binding_6"/>
    <property type="match status" value="1"/>
</dbReference>
<evidence type="ECO:0000256" key="3">
    <source>
        <dbReference type="ARBA" id="ARBA00022553"/>
    </source>
</evidence>
<feature type="transmembrane region" description="Helical" evidence="15">
    <location>
        <begin position="561"/>
        <end position="581"/>
    </location>
</feature>
<dbReference type="InterPro" id="IPR011992">
    <property type="entry name" value="EF-hand-dom_pair"/>
</dbReference>
<evidence type="ECO:0000256" key="13">
    <source>
        <dbReference type="ARBA" id="ARBA00023136"/>
    </source>
</evidence>
<dbReference type="FunFam" id="2.40.30.10:FF:000059">
    <property type="entry name" value="dual oxidase isoform X1"/>
    <property type="match status" value="1"/>
</dbReference>
<gene>
    <name evidence="18" type="ORF">CJ030_MR0G009069</name>
</gene>
<keyword evidence="12" id="KW-0560">Oxidoreductase</keyword>
<keyword evidence="8" id="KW-0274">FAD</keyword>
<evidence type="ECO:0000256" key="7">
    <source>
        <dbReference type="ARBA" id="ARBA00022723"/>
    </source>
</evidence>
<feature type="transmembrane region" description="Helical" evidence="15">
    <location>
        <begin position="519"/>
        <end position="540"/>
    </location>
</feature>
<name>A0A6A1UID5_9ROSI</name>
<dbReference type="InterPro" id="IPR017927">
    <property type="entry name" value="FAD-bd_FR_type"/>
</dbReference>
<accession>A0A6A1UID5</accession>
<keyword evidence="4" id="KW-0575">Peroxidase</keyword>
<feature type="compositionally biased region" description="Basic and acidic residues" evidence="14">
    <location>
        <begin position="10"/>
        <end position="31"/>
    </location>
</feature>
<dbReference type="FunFam" id="1.10.238.10:FF:000049">
    <property type="entry name" value="Respiratory burst oxidase homolog A"/>
    <property type="match status" value="1"/>
</dbReference>
<dbReference type="SFLD" id="SFLDG01169">
    <property type="entry name" value="NADPH_oxidase_subgroup_(NOX)"/>
    <property type="match status" value="1"/>
</dbReference>
<dbReference type="Pfam" id="PF01794">
    <property type="entry name" value="Ferric_reduct"/>
    <property type="match status" value="1"/>
</dbReference>